<sequence length="67" mass="7905">MWTRRERDDYLSQTAAFLAAQFHLSDREAYRLIREAGLKQNLLEDPQETTLLSPKAQAEKVFRKSQH</sequence>
<accession>A0A5C7FMW2</accession>
<protein>
    <submittedName>
        <fullName evidence="1">Uncharacterized protein</fullName>
    </submittedName>
</protein>
<gene>
    <name evidence="1" type="ORF">FTX54_004650</name>
</gene>
<evidence type="ECO:0000313" key="2">
    <source>
        <dbReference type="Proteomes" id="UP000321816"/>
    </source>
</evidence>
<reference evidence="1 2" key="1">
    <citation type="submission" date="2024-01" db="EMBL/GenBank/DDBJ databases">
        <title>Complete Genome Sequence of Alkalicoccus halolimnae BZ-SZ-XJ29T, a Moderately Halophilic Bacterium Isolated from a Salt Lake.</title>
        <authorList>
            <person name="Zhao B."/>
        </authorList>
    </citation>
    <scope>NUCLEOTIDE SEQUENCE [LARGE SCALE GENOMIC DNA]</scope>
    <source>
        <strain evidence="1 2">BZ-SZ-XJ29</strain>
    </source>
</reference>
<evidence type="ECO:0000313" key="1">
    <source>
        <dbReference type="EMBL" id="WWD80853.1"/>
    </source>
</evidence>
<name>A0A5C7FMW2_9BACI</name>
<proteinExistence type="predicted"/>
<dbReference type="OrthoDB" id="9932591at2"/>
<keyword evidence="2" id="KW-1185">Reference proteome</keyword>
<dbReference type="KEGG" id="ahal:FTX54_004650"/>
<dbReference type="EMBL" id="CP144914">
    <property type="protein sequence ID" value="WWD80853.1"/>
    <property type="molecule type" value="Genomic_DNA"/>
</dbReference>
<dbReference type="RefSeq" id="WP_147803224.1">
    <property type="nucleotide sequence ID" value="NZ_CP144914.1"/>
</dbReference>
<dbReference type="Proteomes" id="UP000321816">
    <property type="component" value="Chromosome"/>
</dbReference>
<organism evidence="1 2">
    <name type="scientific">Alkalicoccus halolimnae</name>
    <dbReference type="NCBI Taxonomy" id="1667239"/>
    <lineage>
        <taxon>Bacteria</taxon>
        <taxon>Bacillati</taxon>
        <taxon>Bacillota</taxon>
        <taxon>Bacilli</taxon>
        <taxon>Bacillales</taxon>
        <taxon>Bacillaceae</taxon>
        <taxon>Alkalicoccus</taxon>
    </lineage>
</organism>
<dbReference type="AlphaFoldDB" id="A0A5C7FMW2"/>